<evidence type="ECO:0000256" key="1">
    <source>
        <dbReference type="ARBA" id="ARBA00004123"/>
    </source>
</evidence>
<evidence type="ECO:0000256" key="9">
    <source>
        <dbReference type="SAM" id="MobiDB-lite"/>
    </source>
</evidence>
<dbReference type="PROSITE" id="PS00027">
    <property type="entry name" value="HOMEOBOX_1"/>
    <property type="match status" value="1"/>
</dbReference>
<dbReference type="EMBL" id="OR227756">
    <property type="protein sequence ID" value="WMB80902.1"/>
    <property type="molecule type" value="mRNA"/>
</dbReference>
<dbReference type="InterPro" id="IPR009057">
    <property type="entry name" value="Homeodomain-like_sf"/>
</dbReference>
<keyword evidence="4 7" id="KW-0371">Homeobox</keyword>
<reference evidence="11" key="1">
    <citation type="submission" date="2023-06" db="EMBL/GenBank/DDBJ databases">
        <authorList>
            <person name="Formery L."/>
            <person name="Peluso P."/>
            <person name="Kohnle I."/>
            <person name="Malnick J."/>
            <person name="Thompson J.R."/>
            <person name="Pitel M."/>
            <person name="Uhlinger K.R."/>
            <person name="Rokhsar D.S."/>
            <person name="Rank D.R."/>
            <person name="Lowe C.J."/>
        </authorList>
    </citation>
    <scope>NUCLEOTIDE SEQUENCE</scope>
    <source>
        <strain evidence="11">PB.24482.1</strain>
    </source>
</reference>
<feature type="compositionally biased region" description="Basic and acidic residues" evidence="9">
    <location>
        <begin position="69"/>
        <end position="82"/>
    </location>
</feature>
<feature type="region of interest" description="Disordered" evidence="9">
    <location>
        <begin position="1"/>
        <end position="99"/>
    </location>
</feature>
<evidence type="ECO:0000256" key="4">
    <source>
        <dbReference type="ARBA" id="ARBA00023155"/>
    </source>
</evidence>
<dbReference type="GO" id="GO:0000977">
    <property type="term" value="F:RNA polymerase II transcription regulatory region sequence-specific DNA binding"/>
    <property type="evidence" value="ECO:0007669"/>
    <property type="project" value="TreeGrafter"/>
</dbReference>
<keyword evidence="5 7" id="KW-0539">Nucleus</keyword>
<comment type="subcellular location">
    <subcellularLocation>
        <location evidence="1 7 8">Nucleus</location>
    </subcellularLocation>
</comment>
<dbReference type="SMART" id="SM00389">
    <property type="entry name" value="HOX"/>
    <property type="match status" value="1"/>
</dbReference>
<dbReference type="AlphaFoldDB" id="A0AA50Q865"/>
<keyword evidence="3 7" id="KW-0238">DNA-binding</keyword>
<keyword evidence="2" id="KW-0217">Developmental protein</keyword>
<dbReference type="PANTHER" id="PTHR24338:SF0">
    <property type="entry name" value="MUSCLE SEGMENTATION HOMEOBOX"/>
    <property type="match status" value="1"/>
</dbReference>
<dbReference type="GO" id="GO:0000981">
    <property type="term" value="F:DNA-binding transcription factor activity, RNA polymerase II-specific"/>
    <property type="evidence" value="ECO:0007669"/>
    <property type="project" value="InterPro"/>
</dbReference>
<evidence type="ECO:0000256" key="5">
    <source>
        <dbReference type="ARBA" id="ARBA00023242"/>
    </source>
</evidence>
<evidence type="ECO:0000256" key="2">
    <source>
        <dbReference type="ARBA" id="ARBA00022473"/>
    </source>
</evidence>
<dbReference type="SUPFAM" id="SSF46689">
    <property type="entry name" value="Homeodomain-like"/>
    <property type="match status" value="1"/>
</dbReference>
<feature type="DNA-binding region" description="Homeobox" evidence="7">
    <location>
        <begin position="207"/>
        <end position="266"/>
    </location>
</feature>
<dbReference type="Gene3D" id="1.10.10.60">
    <property type="entry name" value="Homeodomain-like"/>
    <property type="match status" value="1"/>
</dbReference>
<feature type="compositionally biased region" description="Polar residues" evidence="9">
    <location>
        <begin position="1"/>
        <end position="17"/>
    </location>
</feature>
<evidence type="ECO:0000256" key="7">
    <source>
        <dbReference type="PROSITE-ProRule" id="PRU00108"/>
    </source>
</evidence>
<dbReference type="InterPro" id="IPR050674">
    <property type="entry name" value="Msh_Homeobox_Regulators"/>
</dbReference>
<dbReference type="PROSITE" id="PS50071">
    <property type="entry name" value="HOMEOBOX_2"/>
    <property type="match status" value="1"/>
</dbReference>
<evidence type="ECO:0000256" key="3">
    <source>
        <dbReference type="ARBA" id="ARBA00023125"/>
    </source>
</evidence>
<evidence type="ECO:0000259" key="10">
    <source>
        <dbReference type="PROSITE" id="PS50071"/>
    </source>
</evidence>
<organism evidence="11">
    <name type="scientific">Patiria miniata</name>
    <name type="common">Bat star</name>
    <name type="synonym">Asterina miniata</name>
    <dbReference type="NCBI Taxonomy" id="46514"/>
    <lineage>
        <taxon>Eukaryota</taxon>
        <taxon>Metazoa</taxon>
        <taxon>Echinodermata</taxon>
        <taxon>Eleutherozoa</taxon>
        <taxon>Asterozoa</taxon>
        <taxon>Asteroidea</taxon>
        <taxon>Valvatacea</taxon>
        <taxon>Valvatida</taxon>
        <taxon>Asterinidae</taxon>
        <taxon>Patiria</taxon>
    </lineage>
</organism>
<feature type="compositionally biased region" description="Polar residues" evidence="9">
    <location>
        <begin position="24"/>
        <end position="34"/>
    </location>
</feature>
<name>A0AA50Q865_PATMI</name>
<dbReference type="InterPro" id="IPR017970">
    <property type="entry name" value="Homeobox_CS"/>
</dbReference>
<dbReference type="Pfam" id="PF00046">
    <property type="entry name" value="Homeodomain"/>
    <property type="match status" value="1"/>
</dbReference>
<evidence type="ECO:0000313" key="11">
    <source>
        <dbReference type="EMBL" id="WMB80902.1"/>
    </source>
</evidence>
<dbReference type="PANTHER" id="PTHR24338">
    <property type="entry name" value="HOMEOBOX PROTEIN MSX"/>
    <property type="match status" value="1"/>
</dbReference>
<accession>A0AA50Q865</accession>
<sequence length="346" mass="37692">MSSGSNKTLTVSTNSAFSRPEYNASPTAGSTPTSPEKLPTDPGRENLSFRVESLVGVKREDSPPYATTEIERDNTGAARDRVAATTATTTPSKPATSPCCATSPSFTYTVEGILASKSSHHSQTANSLLHHHQHHLHHSHHHHPRPGDLSPTTKTYTWGNTSFPWMQGARLSPNSLSSPTEARPYGASAPGAPGPKVQCTLRKHKTNRKPRTPFTTSQLLSLERKFRQKQYLSIAERAEFSASLNLTETQVKIWFQNRRAKAKRLQEAELEKLKMAAKPLLPPGFGLPFPPTYYSLGHLHRHAAMPGLLQPLQFSPYSYFPGSAAGTAHHGPSASLLCPYSASGTL</sequence>
<feature type="compositionally biased region" description="Basic residues" evidence="9">
    <location>
        <begin position="129"/>
        <end position="144"/>
    </location>
</feature>
<feature type="compositionally biased region" description="Low complexity" evidence="9">
    <location>
        <begin position="186"/>
        <end position="195"/>
    </location>
</feature>
<dbReference type="InterPro" id="IPR001356">
    <property type="entry name" value="HD"/>
</dbReference>
<evidence type="ECO:0000256" key="8">
    <source>
        <dbReference type="RuleBase" id="RU000682"/>
    </source>
</evidence>
<dbReference type="GO" id="GO:0048598">
    <property type="term" value="P:embryonic morphogenesis"/>
    <property type="evidence" value="ECO:0007669"/>
    <property type="project" value="TreeGrafter"/>
</dbReference>
<dbReference type="FunFam" id="1.10.10.60:FF:000729">
    <property type="entry name" value="Msx-type homeobox protein"/>
    <property type="match status" value="1"/>
</dbReference>
<protein>
    <submittedName>
        <fullName evidence="11">Msx</fullName>
    </submittedName>
</protein>
<dbReference type="CDD" id="cd00086">
    <property type="entry name" value="homeodomain"/>
    <property type="match status" value="1"/>
</dbReference>
<feature type="domain" description="Homeobox" evidence="10">
    <location>
        <begin position="205"/>
        <end position="265"/>
    </location>
</feature>
<feature type="region of interest" description="Disordered" evidence="9">
    <location>
        <begin position="117"/>
        <end position="154"/>
    </location>
</feature>
<feature type="region of interest" description="Disordered" evidence="9">
    <location>
        <begin position="169"/>
        <end position="196"/>
    </location>
</feature>
<dbReference type="PRINTS" id="PR00024">
    <property type="entry name" value="HOMEOBOX"/>
</dbReference>
<evidence type="ECO:0000256" key="6">
    <source>
        <dbReference type="ARBA" id="ARBA00038425"/>
    </source>
</evidence>
<proteinExistence type="evidence at transcript level"/>
<comment type="similarity">
    <text evidence="6">Belongs to the Msh homeobox family.</text>
</comment>
<dbReference type="InterPro" id="IPR020479">
    <property type="entry name" value="HD_metazoa"/>
</dbReference>
<dbReference type="GO" id="GO:0005634">
    <property type="term" value="C:nucleus"/>
    <property type="evidence" value="ECO:0007669"/>
    <property type="project" value="UniProtKB-SubCell"/>
</dbReference>
<feature type="compositionally biased region" description="Low complexity" evidence="9">
    <location>
        <begin position="83"/>
        <end position="98"/>
    </location>
</feature>